<dbReference type="InterPro" id="IPR001972">
    <property type="entry name" value="Stomatin_HflK_fam"/>
</dbReference>
<dbReference type="PRINTS" id="PR00721">
    <property type="entry name" value="STOMATIN"/>
</dbReference>
<dbReference type="PATRIC" id="fig|1346330.5.peg.2453"/>
<dbReference type="PANTHER" id="PTHR10264">
    <property type="entry name" value="BAND 7 PROTEIN-RELATED"/>
    <property type="match status" value="1"/>
</dbReference>
<reference evidence="4 5" key="1">
    <citation type="journal article" date="2013" name="Genome Announc.">
        <title>The Draft Genome Sequence of Sphingomonas paucimobilis Strain HER1398 (Proteobacteria), Host to the Giant PAU Phage, Indicates That It Is a Member of the Genus Sphingobacterium (Bacteroidetes).</title>
        <authorList>
            <person name="White R.A.III."/>
            <person name="Suttle C.A."/>
        </authorList>
    </citation>
    <scope>NUCLEOTIDE SEQUENCE [LARGE SCALE GENOMIC DNA]</scope>
    <source>
        <strain evidence="4 5">HER1398</strain>
    </source>
</reference>
<name>U2J2F0_9SPHI</name>
<dbReference type="eggNOG" id="COG0330">
    <property type="taxonomic scope" value="Bacteria"/>
</dbReference>
<sequence>MGMEIKCSFWIPFGNDGQNTKSLLSNLKTALKRNIMKRVTVNVNQVGIVVKHNLAVRVLTQGKYWLGFGEKLECYDLSKPFHTVHDIDVLLQIDGFAAVVEVVDIADDELALVFVNNNFNKVLAAGRHVFWKGLQSYRIQIENISDIAISDTVSRQLLEKQTLAYYVRQYKVEACEKGVLFVDGVFVKLLEAGTYYWWKNARSIAVSKVDVRVTTLEITGQEILTKDKAQLRINFSVQYWVNSIERALVENKDFEKQLYSSMQLVLRRYIGQMTLDELMENKVEISKYVIEATADEADGLGVRLLTGGLKDIILPGDVREIMNQVLIAEKRAQANIIMRREETASTRSLLNTAKLMEENTMLFKLKEMEYVEKIAEKINSISVSGNGQIVDQLKQLFVK</sequence>
<evidence type="ECO:0000256" key="2">
    <source>
        <dbReference type="ARBA" id="ARBA00008164"/>
    </source>
</evidence>
<evidence type="ECO:0000313" key="5">
    <source>
        <dbReference type="Proteomes" id="UP000016584"/>
    </source>
</evidence>
<evidence type="ECO:0000313" key="4">
    <source>
        <dbReference type="EMBL" id="ERJ59119.1"/>
    </source>
</evidence>
<dbReference type="GO" id="GO:0005886">
    <property type="term" value="C:plasma membrane"/>
    <property type="evidence" value="ECO:0007669"/>
    <property type="project" value="InterPro"/>
</dbReference>
<comment type="caution">
    <text evidence="4">The sequence shown here is derived from an EMBL/GenBank/DDBJ whole genome shotgun (WGS) entry which is preliminary data.</text>
</comment>
<dbReference type="CDD" id="cd13438">
    <property type="entry name" value="SPFH_eoslipins_u2"/>
    <property type="match status" value="1"/>
</dbReference>
<protein>
    <recommendedName>
        <fullName evidence="3">Band 7 domain-containing protein</fullName>
    </recommendedName>
</protein>
<keyword evidence="5" id="KW-1185">Reference proteome</keyword>
<dbReference type="PANTHER" id="PTHR10264:SF83">
    <property type="entry name" value="BLL5629 PROTEIN"/>
    <property type="match status" value="1"/>
</dbReference>
<organism evidence="4 5">
    <name type="scientific">Sphingobacterium paucimobilis HER1398</name>
    <dbReference type="NCBI Taxonomy" id="1346330"/>
    <lineage>
        <taxon>Bacteria</taxon>
        <taxon>Pseudomonadati</taxon>
        <taxon>Bacteroidota</taxon>
        <taxon>Sphingobacteriia</taxon>
        <taxon>Sphingobacteriales</taxon>
        <taxon>Sphingobacteriaceae</taxon>
        <taxon>Sphingobacterium</taxon>
    </lineage>
</organism>
<dbReference type="STRING" id="1346330.M472_10075"/>
<dbReference type="InterPro" id="IPR043202">
    <property type="entry name" value="Band-7_stomatin-like"/>
</dbReference>
<feature type="domain" description="Band 7" evidence="3">
    <location>
        <begin position="167"/>
        <end position="326"/>
    </location>
</feature>
<evidence type="ECO:0000259" key="3">
    <source>
        <dbReference type="SMART" id="SM00244"/>
    </source>
</evidence>
<dbReference type="SUPFAM" id="SSF117892">
    <property type="entry name" value="Band 7/SPFH domain"/>
    <property type="match status" value="1"/>
</dbReference>
<dbReference type="Proteomes" id="UP000016584">
    <property type="component" value="Unassembled WGS sequence"/>
</dbReference>
<accession>U2J2F0</accession>
<comment type="subcellular location">
    <subcellularLocation>
        <location evidence="1">Membrane</location>
        <topology evidence="1">Single-pass membrane protein</topology>
    </subcellularLocation>
</comment>
<gene>
    <name evidence="4" type="ORF">M472_10075</name>
</gene>
<comment type="similarity">
    <text evidence="2">Belongs to the band 7/mec-2 family.</text>
</comment>
<dbReference type="Pfam" id="PF01145">
    <property type="entry name" value="Band_7"/>
    <property type="match status" value="1"/>
</dbReference>
<dbReference type="AlphaFoldDB" id="U2J2F0"/>
<dbReference type="Gene3D" id="3.30.479.30">
    <property type="entry name" value="Band 7 domain"/>
    <property type="match status" value="1"/>
</dbReference>
<dbReference type="SMART" id="SM00244">
    <property type="entry name" value="PHB"/>
    <property type="match status" value="1"/>
</dbReference>
<proteinExistence type="inferred from homology"/>
<evidence type="ECO:0000256" key="1">
    <source>
        <dbReference type="ARBA" id="ARBA00004167"/>
    </source>
</evidence>
<dbReference type="InterPro" id="IPR001107">
    <property type="entry name" value="Band_7"/>
</dbReference>
<dbReference type="InterPro" id="IPR036013">
    <property type="entry name" value="Band_7/SPFH_dom_sf"/>
</dbReference>
<dbReference type="EMBL" id="ATDL01000015">
    <property type="protein sequence ID" value="ERJ59119.1"/>
    <property type="molecule type" value="Genomic_DNA"/>
</dbReference>